<evidence type="ECO:0000256" key="12">
    <source>
        <dbReference type="SAM" id="Phobius"/>
    </source>
</evidence>
<sequence>MSRVCCRIAADFHTLYRVVAGGAVGGVMRGFLETPAEFIKTRQQLGFGWQYSSVLRGLGATCLRTSAVIGVYFMLFEASRGLFALFPVSLSNFASGGICSIGAWALVYPLDTAKSRIQAGSEFGIVGTLVKVFREAGIAGLYAGMGAGLLRAFLANGGGMVAYGWVQTILDRSLSHSSDCSSAPSNNFQKDGTGSDGLGADREL</sequence>
<evidence type="ECO:0000256" key="8">
    <source>
        <dbReference type="ARBA" id="ARBA00023136"/>
    </source>
</evidence>
<organism evidence="13">
    <name type="scientific">Chrysotila carterae</name>
    <name type="common">Marine alga</name>
    <name type="synonym">Syracosphaera carterae</name>
    <dbReference type="NCBI Taxonomy" id="13221"/>
    <lineage>
        <taxon>Eukaryota</taxon>
        <taxon>Haptista</taxon>
        <taxon>Haptophyta</taxon>
        <taxon>Prymnesiophyceae</taxon>
        <taxon>Isochrysidales</taxon>
        <taxon>Isochrysidaceae</taxon>
        <taxon>Chrysotila</taxon>
    </lineage>
</organism>
<evidence type="ECO:0000313" key="13">
    <source>
        <dbReference type="EMBL" id="CAE0784594.1"/>
    </source>
</evidence>
<keyword evidence="5" id="KW-0677">Repeat</keyword>
<evidence type="ECO:0000256" key="4">
    <source>
        <dbReference type="ARBA" id="ARBA00022692"/>
    </source>
</evidence>
<evidence type="ECO:0000256" key="10">
    <source>
        <dbReference type="RuleBase" id="RU000488"/>
    </source>
</evidence>
<feature type="repeat" description="Solcar" evidence="9">
    <location>
        <begin position="87"/>
        <end position="169"/>
    </location>
</feature>
<accession>A0A7S4FAT1</accession>
<keyword evidence="6 12" id="KW-1133">Transmembrane helix</keyword>
<evidence type="ECO:0000256" key="6">
    <source>
        <dbReference type="ARBA" id="ARBA00022989"/>
    </source>
</evidence>
<keyword evidence="3 10" id="KW-0813">Transport</keyword>
<evidence type="ECO:0008006" key="14">
    <source>
        <dbReference type="Google" id="ProtNLM"/>
    </source>
</evidence>
<dbReference type="SUPFAM" id="SSF103506">
    <property type="entry name" value="Mitochondrial carrier"/>
    <property type="match status" value="1"/>
</dbReference>
<comment type="subcellular location">
    <subcellularLocation>
        <location evidence="1">Mitochondrion membrane</location>
        <topology evidence="1">Multi-pass membrane protein</topology>
    </subcellularLocation>
</comment>
<dbReference type="GO" id="GO:0000064">
    <property type="term" value="F:L-ornithine transmembrane transporter activity"/>
    <property type="evidence" value="ECO:0007669"/>
    <property type="project" value="TreeGrafter"/>
</dbReference>
<comment type="similarity">
    <text evidence="2 10">Belongs to the mitochondrial carrier (TC 2.A.29) family.</text>
</comment>
<dbReference type="InterPro" id="IPR023395">
    <property type="entry name" value="MCP_dom_sf"/>
</dbReference>
<dbReference type="GO" id="GO:1990575">
    <property type="term" value="P:mitochondrial L-ornithine transmembrane transport"/>
    <property type="evidence" value="ECO:0007669"/>
    <property type="project" value="TreeGrafter"/>
</dbReference>
<feature type="transmembrane region" description="Helical" evidence="12">
    <location>
        <begin position="82"/>
        <end position="107"/>
    </location>
</feature>
<dbReference type="EMBL" id="HBIZ01059605">
    <property type="protein sequence ID" value="CAE0784594.1"/>
    <property type="molecule type" value="Transcribed_RNA"/>
</dbReference>
<gene>
    <name evidence="13" type="ORF">PCAR00345_LOCUS37301</name>
</gene>
<keyword evidence="8 9" id="KW-0472">Membrane</keyword>
<evidence type="ECO:0000256" key="7">
    <source>
        <dbReference type="ARBA" id="ARBA00023128"/>
    </source>
</evidence>
<evidence type="ECO:0000256" key="11">
    <source>
        <dbReference type="SAM" id="MobiDB-lite"/>
    </source>
</evidence>
<dbReference type="PROSITE" id="PS50920">
    <property type="entry name" value="SOLCAR"/>
    <property type="match status" value="1"/>
</dbReference>
<dbReference type="Pfam" id="PF00153">
    <property type="entry name" value="Mito_carr"/>
    <property type="match status" value="1"/>
</dbReference>
<dbReference type="PANTHER" id="PTHR45624">
    <property type="entry name" value="MITOCHONDRIAL BASIC AMINO ACIDS TRANSPORTER-RELATED"/>
    <property type="match status" value="1"/>
</dbReference>
<dbReference type="GO" id="GO:0031966">
    <property type="term" value="C:mitochondrial membrane"/>
    <property type="evidence" value="ECO:0007669"/>
    <property type="project" value="UniProtKB-SubCell"/>
</dbReference>
<dbReference type="Gene3D" id="1.50.40.10">
    <property type="entry name" value="Mitochondrial carrier domain"/>
    <property type="match status" value="1"/>
</dbReference>
<evidence type="ECO:0000256" key="1">
    <source>
        <dbReference type="ARBA" id="ARBA00004225"/>
    </source>
</evidence>
<proteinExistence type="inferred from homology"/>
<protein>
    <recommendedName>
        <fullName evidence="14">ADP,ATP carrier protein</fullName>
    </recommendedName>
</protein>
<name>A0A7S4FAT1_CHRCT</name>
<evidence type="ECO:0000256" key="3">
    <source>
        <dbReference type="ARBA" id="ARBA00022448"/>
    </source>
</evidence>
<reference evidence="13" key="1">
    <citation type="submission" date="2021-01" db="EMBL/GenBank/DDBJ databases">
        <authorList>
            <person name="Corre E."/>
            <person name="Pelletier E."/>
            <person name="Niang G."/>
            <person name="Scheremetjew M."/>
            <person name="Finn R."/>
            <person name="Kale V."/>
            <person name="Holt S."/>
            <person name="Cochrane G."/>
            <person name="Meng A."/>
            <person name="Brown T."/>
            <person name="Cohen L."/>
        </authorList>
    </citation>
    <scope>NUCLEOTIDE SEQUENCE</scope>
    <source>
        <strain evidence="13">CCMP645</strain>
    </source>
</reference>
<keyword evidence="4 9" id="KW-0812">Transmembrane</keyword>
<keyword evidence="7" id="KW-0496">Mitochondrion</keyword>
<evidence type="ECO:0000256" key="5">
    <source>
        <dbReference type="ARBA" id="ARBA00022737"/>
    </source>
</evidence>
<feature type="region of interest" description="Disordered" evidence="11">
    <location>
        <begin position="181"/>
        <end position="204"/>
    </location>
</feature>
<dbReference type="AlphaFoldDB" id="A0A7S4FAT1"/>
<dbReference type="InterPro" id="IPR018108">
    <property type="entry name" value="MCP_transmembrane"/>
</dbReference>
<evidence type="ECO:0000256" key="2">
    <source>
        <dbReference type="ARBA" id="ARBA00006375"/>
    </source>
</evidence>
<dbReference type="InterPro" id="IPR050567">
    <property type="entry name" value="Mitochondrial_Carrier"/>
</dbReference>
<dbReference type="PANTHER" id="PTHR45624:SF58">
    <property type="entry name" value="CARRIER PROTEIN, PUTATIVE-RELATED"/>
    <property type="match status" value="1"/>
</dbReference>
<feature type="transmembrane region" description="Helical" evidence="12">
    <location>
        <begin position="54"/>
        <end position="76"/>
    </location>
</feature>
<evidence type="ECO:0000256" key="9">
    <source>
        <dbReference type="PROSITE-ProRule" id="PRU00282"/>
    </source>
</evidence>